<sequence length="216" mass="23756">MWPCVHPATGWPLLVFSGSFLRGARQALYLNDLPERVIKPCVCDNHNNLRAKGVKGVFTAAYGCRYCLIAFCRHLFLIWTGFSWFPATSGDRRKGEQPFYVKDYAERAAPWHVQRLLPSRSAPTDVVQAAAAQRSHLLKARGNGGPLPVAGTTGRAHASVLLGLHLIVFRDGIFFPCSGKSSNLAHSGKRREVVAAVVYSEIDGYGRGELPDPVIR</sequence>
<dbReference type="Proteomes" id="UP001066276">
    <property type="component" value="Chromosome 6"/>
</dbReference>
<keyword evidence="3" id="KW-1185">Reference proteome</keyword>
<dbReference type="AlphaFoldDB" id="A0AAV7QMY1"/>
<evidence type="ECO:0000256" key="1">
    <source>
        <dbReference type="SAM" id="SignalP"/>
    </source>
</evidence>
<name>A0AAV7QMY1_PLEWA</name>
<organism evidence="2 3">
    <name type="scientific">Pleurodeles waltl</name>
    <name type="common">Iberian ribbed newt</name>
    <dbReference type="NCBI Taxonomy" id="8319"/>
    <lineage>
        <taxon>Eukaryota</taxon>
        <taxon>Metazoa</taxon>
        <taxon>Chordata</taxon>
        <taxon>Craniata</taxon>
        <taxon>Vertebrata</taxon>
        <taxon>Euteleostomi</taxon>
        <taxon>Amphibia</taxon>
        <taxon>Batrachia</taxon>
        <taxon>Caudata</taxon>
        <taxon>Salamandroidea</taxon>
        <taxon>Salamandridae</taxon>
        <taxon>Pleurodelinae</taxon>
        <taxon>Pleurodeles</taxon>
    </lineage>
</organism>
<feature type="signal peptide" evidence="1">
    <location>
        <begin position="1"/>
        <end position="26"/>
    </location>
</feature>
<reference evidence="2" key="1">
    <citation type="journal article" date="2022" name="bioRxiv">
        <title>Sequencing and chromosome-scale assembly of the giantPleurodeles waltlgenome.</title>
        <authorList>
            <person name="Brown T."/>
            <person name="Elewa A."/>
            <person name="Iarovenko S."/>
            <person name="Subramanian E."/>
            <person name="Araus A.J."/>
            <person name="Petzold A."/>
            <person name="Susuki M."/>
            <person name="Suzuki K.-i.T."/>
            <person name="Hayashi T."/>
            <person name="Toyoda A."/>
            <person name="Oliveira C."/>
            <person name="Osipova E."/>
            <person name="Leigh N.D."/>
            <person name="Simon A."/>
            <person name="Yun M.H."/>
        </authorList>
    </citation>
    <scope>NUCLEOTIDE SEQUENCE</scope>
    <source>
        <strain evidence="2">20211129_DDA</strain>
        <tissue evidence="2">Liver</tissue>
    </source>
</reference>
<feature type="chain" id="PRO_5043888369" evidence="1">
    <location>
        <begin position="27"/>
        <end position="216"/>
    </location>
</feature>
<evidence type="ECO:0000313" key="3">
    <source>
        <dbReference type="Proteomes" id="UP001066276"/>
    </source>
</evidence>
<accession>A0AAV7QMY1</accession>
<dbReference type="EMBL" id="JANPWB010000010">
    <property type="protein sequence ID" value="KAJ1141488.1"/>
    <property type="molecule type" value="Genomic_DNA"/>
</dbReference>
<keyword evidence="1" id="KW-0732">Signal</keyword>
<protein>
    <submittedName>
        <fullName evidence="2">Uncharacterized protein</fullName>
    </submittedName>
</protein>
<proteinExistence type="predicted"/>
<evidence type="ECO:0000313" key="2">
    <source>
        <dbReference type="EMBL" id="KAJ1141488.1"/>
    </source>
</evidence>
<comment type="caution">
    <text evidence="2">The sequence shown here is derived from an EMBL/GenBank/DDBJ whole genome shotgun (WGS) entry which is preliminary data.</text>
</comment>
<gene>
    <name evidence="2" type="ORF">NDU88_007818</name>
</gene>